<proteinExistence type="predicted"/>
<dbReference type="AlphaFoldDB" id="A0A2V3IM61"/>
<keyword evidence="2" id="KW-1185">Reference proteome</keyword>
<organism evidence="1 2">
    <name type="scientific">Gracilariopsis chorda</name>
    <dbReference type="NCBI Taxonomy" id="448386"/>
    <lineage>
        <taxon>Eukaryota</taxon>
        <taxon>Rhodophyta</taxon>
        <taxon>Florideophyceae</taxon>
        <taxon>Rhodymeniophycidae</taxon>
        <taxon>Gracilariales</taxon>
        <taxon>Gracilariaceae</taxon>
        <taxon>Gracilariopsis</taxon>
    </lineage>
</organism>
<reference evidence="1 2" key="1">
    <citation type="journal article" date="2018" name="Mol. Biol. Evol.">
        <title>Analysis of the draft genome of the red seaweed Gracilariopsis chorda provides insights into genome size evolution in Rhodophyta.</title>
        <authorList>
            <person name="Lee J."/>
            <person name="Yang E.C."/>
            <person name="Graf L."/>
            <person name="Yang J.H."/>
            <person name="Qiu H."/>
            <person name="Zel Zion U."/>
            <person name="Chan C.X."/>
            <person name="Stephens T.G."/>
            <person name="Weber A.P.M."/>
            <person name="Boo G.H."/>
            <person name="Boo S.M."/>
            <person name="Kim K.M."/>
            <person name="Shin Y."/>
            <person name="Jung M."/>
            <person name="Lee S.J."/>
            <person name="Yim H.S."/>
            <person name="Lee J.H."/>
            <person name="Bhattacharya D."/>
            <person name="Yoon H.S."/>
        </authorList>
    </citation>
    <scope>NUCLEOTIDE SEQUENCE [LARGE SCALE GENOMIC DNA]</scope>
    <source>
        <strain evidence="1 2">SKKU-2015</strain>
        <tissue evidence="1">Whole body</tissue>
    </source>
</reference>
<protein>
    <submittedName>
        <fullName evidence="1">Uncharacterized protein</fullName>
    </submittedName>
</protein>
<evidence type="ECO:0000313" key="1">
    <source>
        <dbReference type="EMBL" id="PXF43165.1"/>
    </source>
</evidence>
<name>A0A2V3IM61_9FLOR</name>
<comment type="caution">
    <text evidence="1">The sequence shown here is derived from an EMBL/GenBank/DDBJ whole genome shotgun (WGS) entry which is preliminary data.</text>
</comment>
<accession>A0A2V3IM61</accession>
<gene>
    <name evidence="1" type="ORF">BWQ96_07109</name>
</gene>
<sequence>MYIARASKERNILGLCVKMKKAPVVWLVAIFLCFAFAVPFPGPKEKPESVAESSLIAVEAALHVDVAKAARIWEYDGDYKDPL</sequence>
<dbReference type="Proteomes" id="UP000247409">
    <property type="component" value="Unassembled WGS sequence"/>
</dbReference>
<evidence type="ECO:0000313" key="2">
    <source>
        <dbReference type="Proteomes" id="UP000247409"/>
    </source>
</evidence>
<dbReference type="EMBL" id="NBIV01000135">
    <property type="protein sequence ID" value="PXF43165.1"/>
    <property type="molecule type" value="Genomic_DNA"/>
</dbReference>